<sequence length="177" mass="19800">MMKPFSHFLLPCSFAILLSACGGSNTDDVRQWMDQTRAQSRALVKPLSEPKKFSPYIYDAKGREDPYSPNKLAIALAKAGKGSGIQPNFDRRSEPLESYPLDMLSMVGTLSKPGMRYALIQVDKTIYQVKVGNYIGKNIGLVTNITDTEVHLKETVQDAAGEWVEREAKLELQEMQK</sequence>
<protein>
    <submittedName>
        <fullName evidence="1">Pilus assembly protein PilP</fullName>
    </submittedName>
</protein>
<dbReference type="AlphaFoldDB" id="A0A8J3F353"/>
<dbReference type="PIRSF" id="PIRSF016481">
    <property type="entry name" value="Pilus_assembly_PilP"/>
    <property type="match status" value="1"/>
</dbReference>
<dbReference type="Pfam" id="PF04351">
    <property type="entry name" value="PilP"/>
    <property type="match status" value="1"/>
</dbReference>
<dbReference type="InterPro" id="IPR007446">
    <property type="entry name" value="PilP"/>
</dbReference>
<dbReference type="PROSITE" id="PS51257">
    <property type="entry name" value="PROKAR_LIPOPROTEIN"/>
    <property type="match status" value="1"/>
</dbReference>
<proteinExistence type="predicted"/>
<reference evidence="2" key="1">
    <citation type="journal article" date="2019" name="Int. J. Syst. Evol. Microbiol.">
        <title>The Global Catalogue of Microorganisms (GCM) 10K type strain sequencing project: providing services to taxonomists for standard genome sequencing and annotation.</title>
        <authorList>
            <consortium name="The Broad Institute Genomics Platform"/>
            <consortium name="The Broad Institute Genome Sequencing Center for Infectious Disease"/>
            <person name="Wu L."/>
            <person name="Ma J."/>
        </authorList>
    </citation>
    <scope>NUCLEOTIDE SEQUENCE [LARGE SCALE GENOMIC DNA]</scope>
    <source>
        <strain evidence="2">CCM 2767</strain>
    </source>
</reference>
<accession>A0A8J3F353</accession>
<dbReference type="Proteomes" id="UP000642180">
    <property type="component" value="Unassembled WGS sequence"/>
</dbReference>
<evidence type="ECO:0000313" key="2">
    <source>
        <dbReference type="Proteomes" id="UP000642180"/>
    </source>
</evidence>
<dbReference type="Gene3D" id="2.30.30.830">
    <property type="match status" value="1"/>
</dbReference>
<comment type="caution">
    <text evidence="1">The sequence shown here is derived from an EMBL/GenBank/DDBJ whole genome shotgun (WGS) entry which is preliminary data.</text>
</comment>
<evidence type="ECO:0000313" key="1">
    <source>
        <dbReference type="EMBL" id="GGI19576.1"/>
    </source>
</evidence>
<organism evidence="1 2">
    <name type="scientific">Oxalicibacterium faecigallinarum</name>
    <dbReference type="NCBI Taxonomy" id="573741"/>
    <lineage>
        <taxon>Bacteria</taxon>
        <taxon>Pseudomonadati</taxon>
        <taxon>Pseudomonadota</taxon>
        <taxon>Betaproteobacteria</taxon>
        <taxon>Burkholderiales</taxon>
        <taxon>Oxalobacteraceae</taxon>
        <taxon>Oxalicibacterium</taxon>
    </lineage>
</organism>
<dbReference type="RefSeq" id="WP_308632722.1">
    <property type="nucleotide sequence ID" value="NZ_BMDI01000002.1"/>
</dbReference>
<name>A0A8J3F353_9BURK</name>
<gene>
    <name evidence="1" type="ORF">GCM10008066_19720</name>
</gene>
<keyword evidence="2" id="KW-1185">Reference proteome</keyword>
<dbReference type="EMBL" id="BMDI01000002">
    <property type="protein sequence ID" value="GGI19576.1"/>
    <property type="molecule type" value="Genomic_DNA"/>
</dbReference>